<reference evidence="1 2" key="1">
    <citation type="journal article" date="2018" name="Front. Plant Sci.">
        <title>Red Clover (Trifolium pratense) and Zigzag Clover (T. medium) - A Picture of Genomic Similarities and Differences.</title>
        <authorList>
            <person name="Dluhosova J."/>
            <person name="Istvanek J."/>
            <person name="Nedelnik J."/>
            <person name="Repkova J."/>
        </authorList>
    </citation>
    <scope>NUCLEOTIDE SEQUENCE [LARGE SCALE GENOMIC DNA]</scope>
    <source>
        <strain evidence="2">cv. 10/8</strain>
        <tissue evidence="1">Leaf</tissue>
    </source>
</reference>
<dbReference type="Proteomes" id="UP000265520">
    <property type="component" value="Unassembled WGS sequence"/>
</dbReference>
<name>A0A392TZZ7_9FABA</name>
<accession>A0A392TZZ7</accession>
<evidence type="ECO:0000313" key="1">
    <source>
        <dbReference type="EMBL" id="MCI66137.1"/>
    </source>
</evidence>
<keyword evidence="2" id="KW-1185">Reference proteome</keyword>
<proteinExistence type="predicted"/>
<comment type="caution">
    <text evidence="1">The sequence shown here is derived from an EMBL/GenBank/DDBJ whole genome shotgun (WGS) entry which is preliminary data.</text>
</comment>
<sequence>MPLLPVNPAQPSERKYNLEVAQLGLSHQCPPRWGHGLSGRVW</sequence>
<organism evidence="1 2">
    <name type="scientific">Trifolium medium</name>
    <dbReference type="NCBI Taxonomy" id="97028"/>
    <lineage>
        <taxon>Eukaryota</taxon>
        <taxon>Viridiplantae</taxon>
        <taxon>Streptophyta</taxon>
        <taxon>Embryophyta</taxon>
        <taxon>Tracheophyta</taxon>
        <taxon>Spermatophyta</taxon>
        <taxon>Magnoliopsida</taxon>
        <taxon>eudicotyledons</taxon>
        <taxon>Gunneridae</taxon>
        <taxon>Pentapetalae</taxon>
        <taxon>rosids</taxon>
        <taxon>fabids</taxon>
        <taxon>Fabales</taxon>
        <taxon>Fabaceae</taxon>
        <taxon>Papilionoideae</taxon>
        <taxon>50 kb inversion clade</taxon>
        <taxon>NPAAA clade</taxon>
        <taxon>Hologalegina</taxon>
        <taxon>IRL clade</taxon>
        <taxon>Trifolieae</taxon>
        <taxon>Trifolium</taxon>
    </lineage>
</organism>
<protein>
    <submittedName>
        <fullName evidence="1">Uncharacterized protein</fullName>
    </submittedName>
</protein>
<dbReference type="AlphaFoldDB" id="A0A392TZZ7"/>
<evidence type="ECO:0000313" key="2">
    <source>
        <dbReference type="Proteomes" id="UP000265520"/>
    </source>
</evidence>
<dbReference type="EMBL" id="LXQA010689410">
    <property type="protein sequence ID" value="MCI66137.1"/>
    <property type="molecule type" value="Genomic_DNA"/>
</dbReference>